<feature type="chain" id="PRO_5037625304" evidence="1">
    <location>
        <begin position="36"/>
        <end position="212"/>
    </location>
</feature>
<feature type="signal peptide" evidence="1">
    <location>
        <begin position="1"/>
        <end position="35"/>
    </location>
</feature>
<keyword evidence="1" id="KW-0732">Signal</keyword>
<evidence type="ECO:0000313" key="3">
    <source>
        <dbReference type="Proteomes" id="UP000662185"/>
    </source>
</evidence>
<dbReference type="Proteomes" id="UP000662185">
    <property type="component" value="Unassembled WGS sequence"/>
</dbReference>
<gene>
    <name evidence="2" type="ORF">H6G06_18365</name>
</gene>
<reference evidence="3" key="1">
    <citation type="journal article" date="2020" name="ISME J.">
        <title>Comparative genomics reveals insights into cyanobacterial evolution and habitat adaptation.</title>
        <authorList>
            <person name="Chen M.Y."/>
            <person name="Teng W.K."/>
            <person name="Zhao L."/>
            <person name="Hu C.X."/>
            <person name="Zhou Y.K."/>
            <person name="Han B.P."/>
            <person name="Song L.R."/>
            <person name="Shu W.S."/>
        </authorList>
    </citation>
    <scope>NUCLEOTIDE SEQUENCE [LARGE SCALE GENOMIC DNA]</scope>
    <source>
        <strain evidence="3">FACHB-251</strain>
    </source>
</reference>
<dbReference type="RefSeq" id="WP_190562730.1">
    <property type="nucleotide sequence ID" value="NZ_JACJQU010000012.1"/>
</dbReference>
<name>A0A926WIV6_9NOST</name>
<comment type="caution">
    <text evidence="2">The sequence shown here is derived from an EMBL/GenBank/DDBJ whole genome shotgun (WGS) entry which is preliminary data.</text>
</comment>
<dbReference type="AlphaFoldDB" id="A0A926WIV6"/>
<sequence>MKFNSQLMRKWVFSPVSVVVLAAVAIASYPVPSFSATTTSIEPATTSKKLVAQNQGAYRNNTFKLRFNYSLQDFVIDHKTTRPSSNLNLLVIDIWNKKHAQKIKAGAYEGGAEYPANAQVRVYYNPRRLSLQNWIKQSQDFAAPKKFSTVKIAGQNALQFESSGLYENKHTVLVNPKTSNIIVVTLSQIGSGNDDAIYRRAYQQVINSLSFN</sequence>
<evidence type="ECO:0000256" key="1">
    <source>
        <dbReference type="SAM" id="SignalP"/>
    </source>
</evidence>
<organism evidence="2 3">
    <name type="scientific">Anabaena sphaerica FACHB-251</name>
    <dbReference type="NCBI Taxonomy" id="2692883"/>
    <lineage>
        <taxon>Bacteria</taxon>
        <taxon>Bacillati</taxon>
        <taxon>Cyanobacteriota</taxon>
        <taxon>Cyanophyceae</taxon>
        <taxon>Nostocales</taxon>
        <taxon>Nostocaceae</taxon>
        <taxon>Anabaena</taxon>
    </lineage>
</organism>
<protein>
    <submittedName>
        <fullName evidence="2">Uncharacterized protein</fullName>
    </submittedName>
</protein>
<dbReference type="EMBL" id="JACJQU010000012">
    <property type="protein sequence ID" value="MBD2295381.1"/>
    <property type="molecule type" value="Genomic_DNA"/>
</dbReference>
<keyword evidence="3" id="KW-1185">Reference proteome</keyword>
<evidence type="ECO:0000313" key="2">
    <source>
        <dbReference type="EMBL" id="MBD2295381.1"/>
    </source>
</evidence>
<proteinExistence type="predicted"/>
<accession>A0A926WIV6</accession>